<comment type="caution">
    <text evidence="2">The sequence shown here is derived from an EMBL/GenBank/DDBJ whole genome shotgun (WGS) entry which is preliminary data.</text>
</comment>
<dbReference type="RefSeq" id="WP_081181274.1">
    <property type="nucleotide sequence ID" value="NZ_MJEA01000001.1"/>
</dbReference>
<feature type="compositionally biased region" description="Polar residues" evidence="1">
    <location>
        <begin position="208"/>
        <end position="225"/>
    </location>
</feature>
<dbReference type="OrthoDB" id="9782022at2"/>
<organism evidence="2 3">
    <name type="scientific">Enterococcus villorum</name>
    <dbReference type="NCBI Taxonomy" id="112904"/>
    <lineage>
        <taxon>Bacteria</taxon>
        <taxon>Bacillati</taxon>
        <taxon>Bacillota</taxon>
        <taxon>Bacilli</taxon>
        <taxon>Lactobacillales</taxon>
        <taxon>Enterococcaceae</taxon>
        <taxon>Enterococcus</taxon>
    </lineage>
</organism>
<feature type="compositionally biased region" description="Basic and acidic residues" evidence="1">
    <location>
        <begin position="187"/>
        <end position="203"/>
    </location>
</feature>
<feature type="region of interest" description="Disordered" evidence="1">
    <location>
        <begin position="185"/>
        <end position="227"/>
    </location>
</feature>
<accession>A0A1V8YLR1</accession>
<name>A0A1V8YLR1_9ENTE</name>
<evidence type="ECO:0000313" key="2">
    <source>
        <dbReference type="EMBL" id="OQO71273.1"/>
    </source>
</evidence>
<dbReference type="Proteomes" id="UP000192477">
    <property type="component" value="Unassembled WGS sequence"/>
</dbReference>
<evidence type="ECO:0000313" key="3">
    <source>
        <dbReference type="Proteomes" id="UP000192477"/>
    </source>
</evidence>
<gene>
    <name evidence="2" type="ORF">BH747_00110</name>
</gene>
<reference evidence="2 3" key="1">
    <citation type="journal article" date="2017" name="BMC Microbiol.">
        <title>Comparative genomics of Enterococcus spp. isolated from bovine feces.</title>
        <authorList>
            <person name="Beukers A.G."/>
            <person name="Zaheer R."/>
            <person name="Goji N."/>
            <person name="Amoako K.K."/>
            <person name="Chaves A.V."/>
            <person name="Ward M.P."/>
            <person name="McAllister T.A."/>
        </authorList>
    </citation>
    <scope>NUCLEOTIDE SEQUENCE [LARGE SCALE GENOMIC DNA]</scope>
    <source>
        <strain evidence="2 3">F1129D 143</strain>
    </source>
</reference>
<evidence type="ECO:0000256" key="1">
    <source>
        <dbReference type="SAM" id="MobiDB-lite"/>
    </source>
</evidence>
<protein>
    <recommendedName>
        <fullName evidence="4">Transposase</fullName>
    </recommendedName>
</protein>
<sequence length="309" mass="36108">MWNPDEVKPAGKIRTHTVRSKDEIKELLMKYAQEVCKKKVINRADFCEKYGIVPNTFHNWIKKIPELKKLERMFFDGNEYDNEYQLTKITFSLYSIYDKEYKPMSLGLYRQGILDNKVQSRTQFCQENNIPYVHFCFWIEGDPHLIKLEKEYFEKRKTYTNTTVEQAKDLESFSANHSVSKALNDSDWPKALEEKPSKVKTPELVETSRPSTSYSLSGPLSQSDGPKTMEEVIQTAKNSGLNEEYESIELQVMNEISCLLDDLPINNQVLIHTNIEQTNTQNQKNSAKEILAWVNRAIKRRVDQLFLCR</sequence>
<proteinExistence type="predicted"/>
<evidence type="ECO:0008006" key="4">
    <source>
        <dbReference type="Google" id="ProtNLM"/>
    </source>
</evidence>
<dbReference type="AlphaFoldDB" id="A0A1V8YLR1"/>
<dbReference type="STRING" id="112904.BH747_00110"/>
<dbReference type="EMBL" id="MJEA01000001">
    <property type="protein sequence ID" value="OQO71273.1"/>
    <property type="molecule type" value="Genomic_DNA"/>
</dbReference>